<dbReference type="STRING" id="1423783.FC50_GL000583"/>
<dbReference type="Pfam" id="PF00563">
    <property type="entry name" value="EAL"/>
    <property type="match status" value="1"/>
</dbReference>
<feature type="domain" description="EAL" evidence="1">
    <location>
        <begin position="1"/>
        <end position="226"/>
    </location>
</feature>
<gene>
    <name evidence="2" type="ORF">FC50_GL000583</name>
</gene>
<dbReference type="SUPFAM" id="SSF141868">
    <property type="entry name" value="EAL domain-like"/>
    <property type="match status" value="1"/>
</dbReference>
<dbReference type="AlphaFoldDB" id="A0A0R1TZX2"/>
<dbReference type="PANTHER" id="PTHR33121">
    <property type="entry name" value="CYCLIC DI-GMP PHOSPHODIESTERASE PDEF"/>
    <property type="match status" value="1"/>
</dbReference>
<dbReference type="EMBL" id="AZFJ01000040">
    <property type="protein sequence ID" value="KRL86621.1"/>
    <property type="molecule type" value="Genomic_DNA"/>
</dbReference>
<sequence length="226" mass="26029">MFRYFVQPQISKFNVAVTGYELFMKEYTTDGWRPPADFSRIPARIIADELLKVADRLSLKMNYVAVNLNREQLVKPQIGAAIVAVQNQVRPLRIIVEVTEDRSATQIPVSAVQRVFKQFYDRGIDISLDDVDCGENTATTAIPLLPFAREIKFALQNFDQGLTNPVVRQRIKYWAEVAKQHHLRFVLEGIEDQQDDTIADQLGVEYRQGYYYGRPHLLKIRPSDPE</sequence>
<dbReference type="RefSeq" id="WP_054648439.1">
    <property type="nucleotide sequence ID" value="NZ_AZFJ01000040.1"/>
</dbReference>
<comment type="caution">
    <text evidence="2">The sequence shown here is derived from an EMBL/GenBank/DDBJ whole genome shotgun (WGS) entry which is preliminary data.</text>
</comment>
<dbReference type="InterPro" id="IPR001633">
    <property type="entry name" value="EAL_dom"/>
</dbReference>
<name>A0A0R1TZX2_9LACO</name>
<dbReference type="PROSITE" id="PS50883">
    <property type="entry name" value="EAL"/>
    <property type="match status" value="1"/>
</dbReference>
<proteinExistence type="predicted"/>
<dbReference type="PANTHER" id="PTHR33121:SF79">
    <property type="entry name" value="CYCLIC DI-GMP PHOSPHODIESTERASE PDED-RELATED"/>
    <property type="match status" value="1"/>
</dbReference>
<evidence type="ECO:0000313" key="3">
    <source>
        <dbReference type="Proteomes" id="UP000051922"/>
    </source>
</evidence>
<dbReference type="SMART" id="SM00052">
    <property type="entry name" value="EAL"/>
    <property type="match status" value="1"/>
</dbReference>
<dbReference type="InterPro" id="IPR035919">
    <property type="entry name" value="EAL_sf"/>
</dbReference>
<accession>A0A0R1TZX2</accession>
<dbReference type="InterPro" id="IPR050706">
    <property type="entry name" value="Cyclic-di-GMP_PDE-like"/>
</dbReference>
<dbReference type="PATRIC" id="fig|1423783.4.peg.603"/>
<evidence type="ECO:0000259" key="1">
    <source>
        <dbReference type="PROSITE" id="PS50883"/>
    </source>
</evidence>
<dbReference type="OrthoDB" id="8731447at2"/>
<reference evidence="2 3" key="1">
    <citation type="journal article" date="2015" name="Genome Announc.">
        <title>Expanding the biotechnology potential of lactobacilli through comparative genomics of 213 strains and associated genera.</title>
        <authorList>
            <person name="Sun Z."/>
            <person name="Harris H.M."/>
            <person name="McCann A."/>
            <person name="Guo C."/>
            <person name="Argimon S."/>
            <person name="Zhang W."/>
            <person name="Yang X."/>
            <person name="Jeffery I.B."/>
            <person name="Cooney J.C."/>
            <person name="Kagawa T.F."/>
            <person name="Liu W."/>
            <person name="Song Y."/>
            <person name="Salvetti E."/>
            <person name="Wrobel A."/>
            <person name="Rasinkangas P."/>
            <person name="Parkhill J."/>
            <person name="Rea M.C."/>
            <person name="O'Sullivan O."/>
            <person name="Ritari J."/>
            <person name="Douillard F.P."/>
            <person name="Paul Ross R."/>
            <person name="Yang R."/>
            <person name="Briner A.E."/>
            <person name="Felis G.E."/>
            <person name="de Vos W.M."/>
            <person name="Barrangou R."/>
            <person name="Klaenhammer T.R."/>
            <person name="Caufield P.W."/>
            <person name="Cui Y."/>
            <person name="Zhang H."/>
            <person name="O'Toole P.W."/>
        </authorList>
    </citation>
    <scope>NUCLEOTIDE SEQUENCE [LARGE SCALE GENOMIC DNA]</scope>
    <source>
        <strain evidence="2 3">DSM 15945</strain>
    </source>
</reference>
<evidence type="ECO:0000313" key="2">
    <source>
        <dbReference type="EMBL" id="KRL86621.1"/>
    </source>
</evidence>
<protein>
    <submittedName>
        <fullName evidence="2">C-di-GMP-specific phosphodiesterase</fullName>
    </submittedName>
</protein>
<dbReference type="Proteomes" id="UP000051922">
    <property type="component" value="Unassembled WGS sequence"/>
</dbReference>
<dbReference type="Gene3D" id="3.20.20.450">
    <property type="entry name" value="EAL domain"/>
    <property type="match status" value="1"/>
</dbReference>
<keyword evidence="3" id="KW-1185">Reference proteome</keyword>
<dbReference type="GO" id="GO:0071111">
    <property type="term" value="F:cyclic-guanylate-specific phosphodiesterase activity"/>
    <property type="evidence" value="ECO:0007669"/>
    <property type="project" value="InterPro"/>
</dbReference>
<organism evidence="2 3">
    <name type="scientific">Lacticaseibacillus pantheris DSM 15945 = JCM 12539 = NBRC 106106</name>
    <dbReference type="NCBI Taxonomy" id="1423783"/>
    <lineage>
        <taxon>Bacteria</taxon>
        <taxon>Bacillati</taxon>
        <taxon>Bacillota</taxon>
        <taxon>Bacilli</taxon>
        <taxon>Lactobacillales</taxon>
        <taxon>Lactobacillaceae</taxon>
        <taxon>Lacticaseibacillus</taxon>
    </lineage>
</organism>